<comment type="similarity">
    <text evidence="2 6">Belongs to the Mediator complex subunit 10 family.</text>
</comment>
<dbReference type="OrthoDB" id="10610866at2759"/>
<comment type="subcellular location">
    <subcellularLocation>
        <location evidence="1 6">Nucleus</location>
    </subcellularLocation>
</comment>
<comment type="subunit">
    <text evidence="6">Component of the Mediator complex.</text>
</comment>
<dbReference type="GO" id="GO:0003712">
    <property type="term" value="F:transcription coregulator activity"/>
    <property type="evidence" value="ECO:0007669"/>
    <property type="project" value="InterPro"/>
</dbReference>
<evidence type="ECO:0000256" key="1">
    <source>
        <dbReference type="ARBA" id="ARBA00004123"/>
    </source>
</evidence>
<evidence type="ECO:0000256" key="3">
    <source>
        <dbReference type="ARBA" id="ARBA00023015"/>
    </source>
</evidence>
<dbReference type="EMBL" id="SNRW01000049">
    <property type="protein sequence ID" value="KAA6403893.1"/>
    <property type="molecule type" value="Genomic_DNA"/>
</dbReference>
<evidence type="ECO:0000256" key="2">
    <source>
        <dbReference type="ARBA" id="ARBA00005389"/>
    </source>
</evidence>
<evidence type="ECO:0000256" key="4">
    <source>
        <dbReference type="ARBA" id="ARBA00023163"/>
    </source>
</evidence>
<dbReference type="Pfam" id="PF09748">
    <property type="entry name" value="Med10"/>
    <property type="match status" value="1"/>
</dbReference>
<proteinExistence type="inferred from homology"/>
<dbReference type="InterPro" id="IPR019145">
    <property type="entry name" value="Mediator_Med10"/>
</dbReference>
<comment type="caution">
    <text evidence="7">The sequence shown here is derived from an EMBL/GenBank/DDBJ whole genome shotgun (WGS) entry which is preliminary data.</text>
</comment>
<protein>
    <recommendedName>
        <fullName evidence="6">Mediator of RNA polymerase II transcription subunit 10</fullName>
    </recommendedName>
    <alternativeName>
        <fullName evidence="6">Mediator complex subunit 10</fullName>
    </alternativeName>
</protein>
<evidence type="ECO:0000256" key="6">
    <source>
        <dbReference type="RuleBase" id="RU364146"/>
    </source>
</evidence>
<dbReference type="Proteomes" id="UP000324800">
    <property type="component" value="Unassembled WGS sequence"/>
</dbReference>
<keyword evidence="4 6" id="KW-0804">Transcription</keyword>
<evidence type="ECO:0000256" key="5">
    <source>
        <dbReference type="ARBA" id="ARBA00023242"/>
    </source>
</evidence>
<dbReference type="GO" id="GO:0016592">
    <property type="term" value="C:mediator complex"/>
    <property type="evidence" value="ECO:0007669"/>
    <property type="project" value="InterPro"/>
</dbReference>
<organism evidence="7 8">
    <name type="scientific">Streblomastix strix</name>
    <dbReference type="NCBI Taxonomy" id="222440"/>
    <lineage>
        <taxon>Eukaryota</taxon>
        <taxon>Metamonada</taxon>
        <taxon>Preaxostyla</taxon>
        <taxon>Oxymonadida</taxon>
        <taxon>Streblomastigidae</taxon>
        <taxon>Streblomastix</taxon>
    </lineage>
</organism>
<gene>
    <name evidence="6" type="primary">MED10</name>
    <name evidence="7" type="ORF">EZS28_000580</name>
</gene>
<dbReference type="GO" id="GO:0006357">
    <property type="term" value="P:regulation of transcription by RNA polymerase II"/>
    <property type="evidence" value="ECO:0007669"/>
    <property type="project" value="InterPro"/>
</dbReference>
<comment type="function">
    <text evidence="6">Component of the Mediator complex, a coactivator involved in the regulated transcription of nearly all RNA polymerase II-dependent genes. Mediator functions as a bridge to convey information from gene-specific regulatory proteins to the basal RNA polymerase II transcription machinery. Mediator is recruited to promoters by direct interactions with regulatory proteins and serves as a scaffold for the assembly of a functional preinitiation complex with RNA polymerase II and the general transcription factors.</text>
</comment>
<name>A0A5J4X9U9_9EUKA</name>
<keyword evidence="6" id="KW-0010">Activator</keyword>
<keyword evidence="3 6" id="KW-0805">Transcription regulation</keyword>
<sequence>MSAELEELLKSAYLGLIRLQQMAEGTIQSSDDQFKEEIQNSMEIMNNMYEMKDAVPIPIPEEIIQLIDRNVHPDVFTQELLAQTLNKINQMNTQLVSYELLKGRLNATGINSSEEEANAILSQINLEIQKQKENQEVQ</sequence>
<evidence type="ECO:0000313" key="8">
    <source>
        <dbReference type="Proteomes" id="UP000324800"/>
    </source>
</evidence>
<evidence type="ECO:0000313" key="7">
    <source>
        <dbReference type="EMBL" id="KAA6403893.1"/>
    </source>
</evidence>
<dbReference type="AlphaFoldDB" id="A0A5J4X9U9"/>
<accession>A0A5J4X9U9</accession>
<keyword evidence="5 6" id="KW-0539">Nucleus</keyword>
<reference evidence="7 8" key="1">
    <citation type="submission" date="2019-03" db="EMBL/GenBank/DDBJ databases">
        <title>Single cell metagenomics reveals metabolic interactions within the superorganism composed of flagellate Streblomastix strix and complex community of Bacteroidetes bacteria on its surface.</title>
        <authorList>
            <person name="Treitli S.C."/>
            <person name="Kolisko M."/>
            <person name="Husnik F."/>
            <person name="Keeling P."/>
            <person name="Hampl V."/>
        </authorList>
    </citation>
    <scope>NUCLEOTIDE SEQUENCE [LARGE SCALE GENOMIC DNA]</scope>
    <source>
        <strain evidence="7">ST1C</strain>
    </source>
</reference>